<sequence length="37" mass="3877">MDGRALDTAPDSHSRLTWKGAWLLPPAANMPTATGGI</sequence>
<evidence type="ECO:0000313" key="2">
    <source>
        <dbReference type="Proteomes" id="UP000003221"/>
    </source>
</evidence>
<organism evidence="1 2">
    <name type="scientific">Salmonella enterica subsp. enterica serovar Montevideo str. S5-403</name>
    <dbReference type="NCBI Taxonomy" id="913242"/>
    <lineage>
        <taxon>Bacteria</taxon>
        <taxon>Pseudomonadati</taxon>
        <taxon>Pseudomonadota</taxon>
        <taxon>Gammaproteobacteria</taxon>
        <taxon>Enterobacterales</taxon>
        <taxon>Enterobacteriaceae</taxon>
        <taxon>Salmonella</taxon>
    </lineage>
</organism>
<dbReference type="Proteomes" id="UP000003221">
    <property type="component" value="Unassembled WGS sequence"/>
</dbReference>
<accession>G5PYP4</accession>
<dbReference type="AlphaFoldDB" id="G5PYP4"/>
<gene>
    <name evidence="1" type="ORF">LTSEMON_0531</name>
</gene>
<evidence type="ECO:0000313" key="1">
    <source>
        <dbReference type="EMBL" id="EHC82898.1"/>
    </source>
</evidence>
<protein>
    <submittedName>
        <fullName evidence="1">Uncharacterized protein</fullName>
    </submittedName>
</protein>
<proteinExistence type="predicted"/>
<reference evidence="1 2" key="1">
    <citation type="journal article" date="2011" name="BMC Genomics">
        <title>Genome sequencing reveals diversification of virulence factor content and possible host adaptation in distinct subpopulations of Salmonella enterica.</title>
        <authorList>
            <person name="den Bakker H.C."/>
            <person name="Moreno Switt A.I."/>
            <person name="Govoni G."/>
            <person name="Cummings C.A."/>
            <person name="Ranieri M.L."/>
            <person name="Degoricija L."/>
            <person name="Hoelzer K."/>
            <person name="Rodriguez-Rivera L.D."/>
            <person name="Brown S."/>
            <person name="Bolchacova E."/>
            <person name="Furtado M.R."/>
            <person name="Wiedmann M."/>
        </authorList>
    </citation>
    <scope>NUCLEOTIDE SEQUENCE [LARGE SCALE GENOMIC DNA]</scope>
    <source>
        <strain evidence="1 2">S5-403</strain>
    </source>
</reference>
<comment type="caution">
    <text evidence="1">The sequence shown here is derived from an EMBL/GenBank/DDBJ whole genome shotgun (WGS) entry which is preliminary data.</text>
</comment>
<feature type="non-terminal residue" evidence="1">
    <location>
        <position position="37"/>
    </location>
</feature>
<dbReference type="EMBL" id="AFCS01000148">
    <property type="protein sequence ID" value="EHC82898.1"/>
    <property type="molecule type" value="Genomic_DNA"/>
</dbReference>
<name>G5PYP4_SALMO</name>